<dbReference type="AlphaFoldDB" id="A0A1M6YXY3"/>
<protein>
    <submittedName>
        <fullName evidence="3">Uncaracterized surface protein containing fasciclin (FAS1) repeats</fullName>
    </submittedName>
</protein>
<evidence type="ECO:0000256" key="1">
    <source>
        <dbReference type="SAM" id="SignalP"/>
    </source>
</evidence>
<keyword evidence="1" id="KW-0732">Signal</keyword>
<dbReference type="STRING" id="1419482.SAMN05444266_102534"/>
<evidence type="ECO:0000313" key="4">
    <source>
        <dbReference type="Proteomes" id="UP000184420"/>
    </source>
</evidence>
<sequence length="559" mass="62570">MTRKKLFYMMVLICGVLTACTKTTLKQSTTEDVNIVGYLRQHPDSFSLFEKVLVRAGYSDYLNAYGAYTCFVPTNSAVQLWLTKIKAGNVEAADINTLQDMVKFHLLNDTLTTASFKDGKLPVPTMYGQFLVTGVASGERGSSYLINRQGAVTRSNVKVGNGLIHVIDQVLEPAKQSIAEELAAKSDFSIFVEAMKATGYYDLLNRVDPDTAKRWMTVIAESNKTLADSGIFSFADLKARYSHTGNPAGANDSLHMYMAYHILGGIKFLGDIINSPSHQTLQPQEVISTQLINQEVVVNENVFNGVLEKGMTIDRVASDNAATNGVWHSIEGHYQVKYRKPTAVFWDVATFEEILKLPATYRKASKDFTRQSEADQPFKDITWGWGALAGTNVLTYYYAPTVSIGMYCNYQDAIKMPLGLPNRPTYLELRTPPIIKGKYKIWICYSARNQSTSSQQLCEVYVNGTLMPRTFNFVVKRPTGTAAELEAIGYKQYTENTASQMVGRLVGTYEFTTTDRQIIRINPINGTQNDNYLDMIHFIPVDDNQVFPRFKPDGTQIFQ</sequence>
<dbReference type="InterPro" id="IPR050904">
    <property type="entry name" value="Adhesion/Biosynth-related"/>
</dbReference>
<dbReference type="PROSITE" id="PS51257">
    <property type="entry name" value="PROKAR_LIPOPROTEIN"/>
    <property type="match status" value="1"/>
</dbReference>
<dbReference type="Pfam" id="PF02469">
    <property type="entry name" value="Fasciclin"/>
    <property type="match status" value="2"/>
</dbReference>
<dbReference type="InterPro" id="IPR036378">
    <property type="entry name" value="FAS1_dom_sf"/>
</dbReference>
<name>A0A1M6YXY3_9BACT</name>
<feature type="signal peptide" evidence="1">
    <location>
        <begin position="1"/>
        <end position="19"/>
    </location>
</feature>
<dbReference type="OrthoDB" id="1119934at2"/>
<dbReference type="Gene3D" id="2.30.180.10">
    <property type="entry name" value="FAS1 domain"/>
    <property type="match status" value="2"/>
</dbReference>
<dbReference type="EMBL" id="FRBL01000002">
    <property type="protein sequence ID" value="SHL22965.1"/>
    <property type="molecule type" value="Genomic_DNA"/>
</dbReference>
<dbReference type="PANTHER" id="PTHR10900:SF77">
    <property type="entry name" value="FI19380P1"/>
    <property type="match status" value="1"/>
</dbReference>
<reference evidence="3 4" key="1">
    <citation type="submission" date="2016-11" db="EMBL/GenBank/DDBJ databases">
        <authorList>
            <person name="Jaros S."/>
            <person name="Januszkiewicz K."/>
            <person name="Wedrychowicz H."/>
        </authorList>
    </citation>
    <scope>NUCLEOTIDE SEQUENCE [LARGE SCALE GENOMIC DNA]</scope>
    <source>
        <strain evidence="3 4">DSM 27406</strain>
    </source>
</reference>
<dbReference type="Proteomes" id="UP000184420">
    <property type="component" value="Unassembled WGS sequence"/>
</dbReference>
<evidence type="ECO:0000259" key="2">
    <source>
        <dbReference type="PROSITE" id="PS50213"/>
    </source>
</evidence>
<dbReference type="InterPro" id="IPR000782">
    <property type="entry name" value="FAS1_domain"/>
</dbReference>
<evidence type="ECO:0000313" key="3">
    <source>
        <dbReference type="EMBL" id="SHL22965.1"/>
    </source>
</evidence>
<dbReference type="PANTHER" id="PTHR10900">
    <property type="entry name" value="PERIOSTIN-RELATED"/>
    <property type="match status" value="1"/>
</dbReference>
<feature type="domain" description="FAS1" evidence="2">
    <location>
        <begin position="32"/>
        <end position="171"/>
    </location>
</feature>
<dbReference type="SUPFAM" id="SSF82153">
    <property type="entry name" value="FAS1 domain"/>
    <property type="match status" value="2"/>
</dbReference>
<dbReference type="SMART" id="SM00554">
    <property type="entry name" value="FAS1"/>
    <property type="match status" value="1"/>
</dbReference>
<keyword evidence="4" id="KW-1185">Reference proteome</keyword>
<feature type="chain" id="PRO_5012906837" evidence="1">
    <location>
        <begin position="20"/>
        <end position="559"/>
    </location>
</feature>
<gene>
    <name evidence="3" type="ORF">SAMN05444266_102534</name>
</gene>
<feature type="domain" description="FAS1" evidence="2">
    <location>
        <begin position="175"/>
        <end position="334"/>
    </location>
</feature>
<proteinExistence type="predicted"/>
<organism evidence="3 4">
    <name type="scientific">Chitinophaga jiangningensis</name>
    <dbReference type="NCBI Taxonomy" id="1419482"/>
    <lineage>
        <taxon>Bacteria</taxon>
        <taxon>Pseudomonadati</taxon>
        <taxon>Bacteroidota</taxon>
        <taxon>Chitinophagia</taxon>
        <taxon>Chitinophagales</taxon>
        <taxon>Chitinophagaceae</taxon>
        <taxon>Chitinophaga</taxon>
    </lineage>
</organism>
<accession>A0A1M6YXY3</accession>
<dbReference type="PROSITE" id="PS50213">
    <property type="entry name" value="FAS1"/>
    <property type="match status" value="2"/>
</dbReference>
<dbReference type="RefSeq" id="WP_073079367.1">
    <property type="nucleotide sequence ID" value="NZ_FRBL01000002.1"/>
</dbReference>